<gene>
    <name evidence="9" type="primary">HPCA</name>
</gene>
<dbReference type="OrthoDB" id="191686at2759"/>
<evidence type="ECO:0000256" key="1">
    <source>
        <dbReference type="ARBA" id="ARBA00006049"/>
    </source>
</evidence>
<dbReference type="Pfam" id="PF00036">
    <property type="entry name" value="EF-hand_1"/>
    <property type="match status" value="2"/>
</dbReference>
<evidence type="ECO:0000256" key="2">
    <source>
        <dbReference type="ARBA" id="ARBA00022707"/>
    </source>
</evidence>
<dbReference type="PRINTS" id="PR00450">
    <property type="entry name" value="RECOVERIN"/>
</dbReference>
<feature type="domain" description="EF-hand" evidence="8">
    <location>
        <begin position="100"/>
        <end position="135"/>
    </location>
</feature>
<feature type="non-terminal residue" evidence="9">
    <location>
        <position position="1"/>
    </location>
</feature>
<dbReference type="InterPro" id="IPR011992">
    <property type="entry name" value="EF-hand-dom_pair"/>
</dbReference>
<organism evidence="9">
    <name type="scientific">Lepeophtheirus salmonis</name>
    <name type="common">Salmon louse</name>
    <name type="synonym">Caligus salmonis</name>
    <dbReference type="NCBI Taxonomy" id="72036"/>
    <lineage>
        <taxon>Eukaryota</taxon>
        <taxon>Metazoa</taxon>
        <taxon>Ecdysozoa</taxon>
        <taxon>Arthropoda</taxon>
        <taxon>Crustacea</taxon>
        <taxon>Multicrustacea</taxon>
        <taxon>Hexanauplia</taxon>
        <taxon>Copepoda</taxon>
        <taxon>Siphonostomatoida</taxon>
        <taxon>Caligidae</taxon>
        <taxon>Lepeophtheirus</taxon>
    </lineage>
</organism>
<evidence type="ECO:0000256" key="5">
    <source>
        <dbReference type="ARBA" id="ARBA00022837"/>
    </source>
</evidence>
<feature type="domain" description="EF-hand" evidence="8">
    <location>
        <begin position="136"/>
        <end position="171"/>
    </location>
</feature>
<accession>A0A0K2V2N1</accession>
<evidence type="ECO:0000256" key="3">
    <source>
        <dbReference type="ARBA" id="ARBA00022723"/>
    </source>
</evidence>
<keyword evidence="5" id="KW-0106">Calcium</keyword>
<evidence type="ECO:0000256" key="4">
    <source>
        <dbReference type="ARBA" id="ARBA00022737"/>
    </source>
</evidence>
<dbReference type="EMBL" id="HACA01027432">
    <property type="protein sequence ID" value="CDW44793.1"/>
    <property type="molecule type" value="Transcribed_RNA"/>
</dbReference>
<dbReference type="GO" id="GO:0005509">
    <property type="term" value="F:calcium ion binding"/>
    <property type="evidence" value="ECO:0007669"/>
    <property type="project" value="InterPro"/>
</dbReference>
<dbReference type="SUPFAM" id="SSF47473">
    <property type="entry name" value="EF-hand"/>
    <property type="match status" value="1"/>
</dbReference>
<evidence type="ECO:0000256" key="6">
    <source>
        <dbReference type="ARBA" id="ARBA00023288"/>
    </source>
</evidence>
<evidence type="ECO:0000313" key="9">
    <source>
        <dbReference type="EMBL" id="CDW44793.1"/>
    </source>
</evidence>
<dbReference type="InterPro" id="IPR002048">
    <property type="entry name" value="EF_hand_dom"/>
</dbReference>
<dbReference type="PROSITE" id="PS50222">
    <property type="entry name" value="EF_HAND_2"/>
    <property type="match status" value="3"/>
</dbReference>
<name>A0A0K2V2N1_LEPSM</name>
<dbReference type="PANTHER" id="PTHR23055:SF178">
    <property type="entry name" value="NEUROCALCIN HOMOLOG"/>
    <property type="match status" value="1"/>
</dbReference>
<keyword evidence="2" id="KW-0519">Myristate</keyword>
<dbReference type="InterPro" id="IPR018247">
    <property type="entry name" value="EF_Hand_1_Ca_BS"/>
</dbReference>
<evidence type="ECO:0000256" key="7">
    <source>
        <dbReference type="SAM" id="MobiDB-lite"/>
    </source>
</evidence>
<dbReference type="AlphaFoldDB" id="A0A0K2V2N1"/>
<feature type="region of interest" description="Disordered" evidence="7">
    <location>
        <begin position="1"/>
        <end position="45"/>
    </location>
</feature>
<sequence>LPNSSSESSSSESEEEIPITEPEVHNASDDSSEDESEKDIPLKKNSLSETDYTQIRETTKFSEFEIHNLWNQFKDNFPSGRLNRQQLSQLLSQIFRKKADNALVVENIMRLFDTDGSGFISFRELIVAFSMSMKGSIDEKLHWAFKLYDQDNSNEIDEDEMIEIFQRLCRIATGGVKSHEPELPSEKEKNTAILPQIVKPMHTKPPKKKKQVIEDVEILSSKLNERIETRKRRSIHSHSETSTPIPGSPIVTRVKGKKKDVYVPFQDKKKEEEVQRLLEERERNCELFDARQRAIEIFQSLDTDGNGYVTEEEFIRGCQTDDSFIILLNSFNGSGIWC</sequence>
<keyword evidence="4" id="KW-0677">Repeat</keyword>
<dbReference type="CDD" id="cd00051">
    <property type="entry name" value="EFh"/>
    <property type="match status" value="1"/>
</dbReference>
<reference evidence="9" key="1">
    <citation type="submission" date="2014-05" db="EMBL/GenBank/DDBJ databases">
        <authorList>
            <person name="Chronopoulou M."/>
        </authorList>
    </citation>
    <scope>NUCLEOTIDE SEQUENCE</scope>
    <source>
        <tissue evidence="9">Whole organism</tissue>
    </source>
</reference>
<evidence type="ECO:0000259" key="8">
    <source>
        <dbReference type="PROSITE" id="PS50222"/>
    </source>
</evidence>
<dbReference type="Gene3D" id="1.10.238.10">
    <property type="entry name" value="EF-hand"/>
    <property type="match status" value="1"/>
</dbReference>
<proteinExistence type="inferred from homology"/>
<feature type="domain" description="EF-hand" evidence="8">
    <location>
        <begin position="289"/>
        <end position="324"/>
    </location>
</feature>
<feature type="compositionally biased region" description="Low complexity" evidence="7">
    <location>
        <begin position="1"/>
        <end position="11"/>
    </location>
</feature>
<keyword evidence="6" id="KW-0449">Lipoprotein</keyword>
<dbReference type="SMART" id="SM00054">
    <property type="entry name" value="EFh"/>
    <property type="match status" value="3"/>
</dbReference>
<keyword evidence="3" id="KW-0479">Metal-binding</keyword>
<dbReference type="PROSITE" id="PS00018">
    <property type="entry name" value="EF_HAND_1"/>
    <property type="match status" value="3"/>
</dbReference>
<dbReference type="InterPro" id="IPR028846">
    <property type="entry name" value="Recoverin"/>
</dbReference>
<dbReference type="PANTHER" id="PTHR23055">
    <property type="entry name" value="CALCIUM BINDING PROTEINS"/>
    <property type="match status" value="1"/>
</dbReference>
<comment type="similarity">
    <text evidence="1">Belongs to the recoverin family.</text>
</comment>
<protein>
    <submittedName>
        <fullName evidence="9">Hippocalcin [Columba livia]</fullName>
    </submittedName>
</protein>